<dbReference type="RefSeq" id="WP_045463650.1">
    <property type="nucleotide sequence ID" value="NZ_BBLT01000004.1"/>
</dbReference>
<evidence type="ECO:0000313" key="11">
    <source>
        <dbReference type="Proteomes" id="UP000030185"/>
    </source>
</evidence>
<dbReference type="PRINTS" id="PR00344">
    <property type="entry name" value="BCTRLSENSOR"/>
</dbReference>
<dbReference type="Proteomes" id="UP000030185">
    <property type="component" value="Unassembled WGS sequence"/>
</dbReference>
<keyword evidence="6" id="KW-0067">ATP-binding</keyword>
<keyword evidence="3" id="KW-0808">Transferase</keyword>
<protein>
    <recommendedName>
        <fullName evidence="2">histidine kinase</fullName>
        <ecNumber evidence="2">2.7.13.3</ecNumber>
    </recommendedName>
</protein>
<dbReference type="SMART" id="SM00387">
    <property type="entry name" value="HATPase_c"/>
    <property type="match status" value="1"/>
</dbReference>
<dbReference type="Gene3D" id="1.10.287.130">
    <property type="match status" value="1"/>
</dbReference>
<dbReference type="AlphaFoldDB" id="A0A098LGX9"/>
<feature type="domain" description="Histidine kinase" evidence="9">
    <location>
        <begin position="85"/>
        <end position="295"/>
    </location>
</feature>
<dbReference type="GO" id="GO:0000155">
    <property type="term" value="F:phosphorelay sensor kinase activity"/>
    <property type="evidence" value="ECO:0007669"/>
    <property type="project" value="InterPro"/>
</dbReference>
<evidence type="ECO:0000313" key="10">
    <source>
        <dbReference type="EMBL" id="GAL85323.1"/>
    </source>
</evidence>
<gene>
    <name evidence="10" type="ORF">MYP_2552</name>
</gene>
<dbReference type="SUPFAM" id="SSF55874">
    <property type="entry name" value="ATPase domain of HSP90 chaperone/DNA topoisomerase II/histidine kinase"/>
    <property type="match status" value="1"/>
</dbReference>
<proteinExistence type="predicted"/>
<dbReference type="Gene3D" id="3.30.565.10">
    <property type="entry name" value="Histidine kinase-like ATPase, C-terminal domain"/>
    <property type="match status" value="1"/>
</dbReference>
<keyword evidence="11" id="KW-1185">Reference proteome</keyword>
<reference evidence="10 11" key="1">
    <citation type="submission" date="2014-09" db="EMBL/GenBank/DDBJ databases">
        <title>Sporocytophaga myxococcoides PG-01 genome sequencing.</title>
        <authorList>
            <person name="Liu L."/>
            <person name="Gao P.J."/>
            <person name="Chen G.J."/>
            <person name="Wang L.S."/>
        </authorList>
    </citation>
    <scope>NUCLEOTIDE SEQUENCE [LARGE SCALE GENOMIC DNA]</scope>
    <source>
        <strain evidence="10 11">PG-01</strain>
    </source>
</reference>
<dbReference type="GO" id="GO:0030295">
    <property type="term" value="F:protein kinase activator activity"/>
    <property type="evidence" value="ECO:0007669"/>
    <property type="project" value="TreeGrafter"/>
</dbReference>
<feature type="coiled-coil region" evidence="8">
    <location>
        <begin position="40"/>
        <end position="67"/>
    </location>
</feature>
<dbReference type="STRING" id="153721.MYP_2552"/>
<comment type="caution">
    <text evidence="10">The sequence shown here is derived from an EMBL/GenBank/DDBJ whole genome shotgun (WGS) entry which is preliminary data.</text>
</comment>
<dbReference type="InterPro" id="IPR005467">
    <property type="entry name" value="His_kinase_dom"/>
</dbReference>
<sequence length="296" mass="34006">MKETQTFDYQQFLEIQKENARLKEHITNQENMFGMTLRNMGGLNQELKFAKEKIKEQNLLLEKIVADRTIELLAINNQLNALLYRASHDMKGPVSTSEGLLNLIELTNDQEEIKEMSNLMRLTLRKLSRLLDGLSFLGRLKTEKSIISRINFDTFFSEFKEKLYQNHSHRFPVINAQLPENRDFNSDPDILNVIFREVFENSIIFGRNALIEITFVMDITHDHITFSITDNGYGIREGVLSLVTEMFFRGSEKSEGSGMGLFLVQSAVEHLQGELFISSGEKKGTTVKIVIPNSTF</sequence>
<evidence type="ECO:0000256" key="6">
    <source>
        <dbReference type="ARBA" id="ARBA00022840"/>
    </source>
</evidence>
<evidence type="ECO:0000256" key="4">
    <source>
        <dbReference type="ARBA" id="ARBA00022741"/>
    </source>
</evidence>
<dbReference type="GO" id="GO:0005524">
    <property type="term" value="F:ATP binding"/>
    <property type="evidence" value="ECO:0007669"/>
    <property type="project" value="UniProtKB-KW"/>
</dbReference>
<evidence type="ECO:0000259" key="9">
    <source>
        <dbReference type="PROSITE" id="PS50109"/>
    </source>
</evidence>
<accession>A0A098LGX9</accession>
<keyword evidence="7" id="KW-0902">Two-component regulatory system</keyword>
<evidence type="ECO:0000256" key="1">
    <source>
        <dbReference type="ARBA" id="ARBA00000085"/>
    </source>
</evidence>
<dbReference type="PANTHER" id="PTHR42878">
    <property type="entry name" value="TWO-COMPONENT HISTIDINE KINASE"/>
    <property type="match status" value="1"/>
</dbReference>
<keyword evidence="5" id="KW-0418">Kinase</keyword>
<evidence type="ECO:0000256" key="5">
    <source>
        <dbReference type="ARBA" id="ARBA00022777"/>
    </source>
</evidence>
<name>A0A098LGX9_9BACT</name>
<dbReference type="SUPFAM" id="SSF47384">
    <property type="entry name" value="Homodimeric domain of signal transducing histidine kinase"/>
    <property type="match status" value="1"/>
</dbReference>
<dbReference type="EC" id="2.7.13.3" evidence="2"/>
<evidence type="ECO:0000256" key="7">
    <source>
        <dbReference type="ARBA" id="ARBA00023012"/>
    </source>
</evidence>
<dbReference type="InterPro" id="IPR004358">
    <property type="entry name" value="Sig_transdc_His_kin-like_C"/>
</dbReference>
<comment type="catalytic activity">
    <reaction evidence="1">
        <text>ATP + protein L-histidine = ADP + protein N-phospho-L-histidine.</text>
        <dbReference type="EC" id="2.7.13.3"/>
    </reaction>
</comment>
<dbReference type="InterPro" id="IPR003594">
    <property type="entry name" value="HATPase_dom"/>
</dbReference>
<evidence type="ECO:0000256" key="2">
    <source>
        <dbReference type="ARBA" id="ARBA00012438"/>
    </source>
</evidence>
<dbReference type="InterPro" id="IPR036097">
    <property type="entry name" value="HisK_dim/P_sf"/>
</dbReference>
<evidence type="ECO:0000256" key="3">
    <source>
        <dbReference type="ARBA" id="ARBA00022679"/>
    </source>
</evidence>
<dbReference type="InterPro" id="IPR036890">
    <property type="entry name" value="HATPase_C_sf"/>
</dbReference>
<dbReference type="eggNOG" id="COG2205">
    <property type="taxonomic scope" value="Bacteria"/>
</dbReference>
<dbReference type="GO" id="GO:0007234">
    <property type="term" value="P:osmosensory signaling via phosphorelay pathway"/>
    <property type="evidence" value="ECO:0007669"/>
    <property type="project" value="TreeGrafter"/>
</dbReference>
<keyword evidence="4" id="KW-0547">Nucleotide-binding</keyword>
<dbReference type="GO" id="GO:0000156">
    <property type="term" value="F:phosphorelay response regulator activity"/>
    <property type="evidence" value="ECO:0007669"/>
    <property type="project" value="TreeGrafter"/>
</dbReference>
<dbReference type="PROSITE" id="PS50109">
    <property type="entry name" value="HIS_KIN"/>
    <property type="match status" value="1"/>
</dbReference>
<dbReference type="InterPro" id="IPR050351">
    <property type="entry name" value="BphY/WalK/GraS-like"/>
</dbReference>
<dbReference type="PANTHER" id="PTHR42878:SF7">
    <property type="entry name" value="SENSOR HISTIDINE KINASE GLRK"/>
    <property type="match status" value="1"/>
</dbReference>
<dbReference type="EMBL" id="BBLT01000004">
    <property type="protein sequence ID" value="GAL85323.1"/>
    <property type="molecule type" value="Genomic_DNA"/>
</dbReference>
<organism evidence="10 11">
    <name type="scientific">Sporocytophaga myxococcoides</name>
    <dbReference type="NCBI Taxonomy" id="153721"/>
    <lineage>
        <taxon>Bacteria</taxon>
        <taxon>Pseudomonadati</taxon>
        <taxon>Bacteroidota</taxon>
        <taxon>Cytophagia</taxon>
        <taxon>Cytophagales</taxon>
        <taxon>Cytophagaceae</taxon>
        <taxon>Sporocytophaga</taxon>
    </lineage>
</organism>
<keyword evidence="8" id="KW-0175">Coiled coil</keyword>
<evidence type="ECO:0000256" key="8">
    <source>
        <dbReference type="SAM" id="Coils"/>
    </source>
</evidence>
<dbReference type="Pfam" id="PF02518">
    <property type="entry name" value="HATPase_c"/>
    <property type="match status" value="1"/>
</dbReference>
<dbReference type="OrthoDB" id="976142at2"/>